<evidence type="ECO:0000313" key="8">
    <source>
        <dbReference type="Proteomes" id="UP000450917"/>
    </source>
</evidence>
<dbReference type="Pfam" id="PF00496">
    <property type="entry name" value="SBP_bac_5"/>
    <property type="match status" value="1"/>
</dbReference>
<comment type="caution">
    <text evidence="7">The sequence shown here is derived from an EMBL/GenBank/DDBJ whole genome shotgun (WGS) entry which is preliminary data.</text>
</comment>
<organism evidence="7 8">
    <name type="scientific">Paenibacillus validus</name>
    <dbReference type="NCBI Taxonomy" id="44253"/>
    <lineage>
        <taxon>Bacteria</taxon>
        <taxon>Bacillati</taxon>
        <taxon>Bacillota</taxon>
        <taxon>Bacilli</taxon>
        <taxon>Bacillales</taxon>
        <taxon>Paenibacillaceae</taxon>
        <taxon>Paenibacillus</taxon>
    </lineage>
</organism>
<keyword evidence="8" id="KW-1185">Reference proteome</keyword>
<dbReference type="InterPro" id="IPR039424">
    <property type="entry name" value="SBP_5"/>
</dbReference>
<dbReference type="PIRSF" id="PIRSF002741">
    <property type="entry name" value="MppA"/>
    <property type="match status" value="1"/>
</dbReference>
<evidence type="ECO:0000256" key="5">
    <source>
        <dbReference type="SAM" id="SignalP"/>
    </source>
</evidence>
<dbReference type="AlphaFoldDB" id="A0A7X2Z9K7"/>
<dbReference type="InterPro" id="IPR030678">
    <property type="entry name" value="Peptide/Ni-bd"/>
</dbReference>
<dbReference type="EMBL" id="WNZX01000003">
    <property type="protein sequence ID" value="MUG70036.1"/>
    <property type="molecule type" value="Genomic_DNA"/>
</dbReference>
<dbReference type="GO" id="GO:0042597">
    <property type="term" value="C:periplasmic space"/>
    <property type="evidence" value="ECO:0007669"/>
    <property type="project" value="UniProtKB-ARBA"/>
</dbReference>
<dbReference type="Gene3D" id="3.10.105.10">
    <property type="entry name" value="Dipeptide-binding Protein, Domain 3"/>
    <property type="match status" value="1"/>
</dbReference>
<evidence type="ECO:0000256" key="3">
    <source>
        <dbReference type="ARBA" id="ARBA00022729"/>
    </source>
</evidence>
<protein>
    <recommendedName>
        <fullName evidence="6">Solute-binding protein family 5 domain-containing protein</fullName>
    </recommendedName>
</protein>
<dbReference type="InterPro" id="IPR000914">
    <property type="entry name" value="SBP_5_dom"/>
</dbReference>
<evidence type="ECO:0000256" key="2">
    <source>
        <dbReference type="ARBA" id="ARBA00022448"/>
    </source>
</evidence>
<dbReference type="GO" id="GO:1904680">
    <property type="term" value="F:peptide transmembrane transporter activity"/>
    <property type="evidence" value="ECO:0007669"/>
    <property type="project" value="TreeGrafter"/>
</dbReference>
<dbReference type="CDD" id="cd00995">
    <property type="entry name" value="PBP2_NikA_DppA_OppA_like"/>
    <property type="match status" value="1"/>
</dbReference>
<comment type="similarity">
    <text evidence="1">Belongs to the bacterial solute-binding protein 5 family.</text>
</comment>
<keyword evidence="2" id="KW-0813">Transport</keyword>
<dbReference type="PROSITE" id="PS51257">
    <property type="entry name" value="PROKAR_LIPOPROTEIN"/>
    <property type="match status" value="1"/>
</dbReference>
<name>A0A7X2Z9K7_9BACL</name>
<feature type="chain" id="PRO_5030747960" description="Solute-binding protein family 5 domain-containing protein" evidence="5">
    <location>
        <begin position="31"/>
        <end position="537"/>
    </location>
</feature>
<dbReference type="PANTHER" id="PTHR30290:SF9">
    <property type="entry name" value="OLIGOPEPTIDE-BINDING PROTEIN APPA"/>
    <property type="match status" value="1"/>
</dbReference>
<dbReference type="RefSeq" id="WP_155614175.1">
    <property type="nucleotide sequence ID" value="NZ_JBDLZV010000001.1"/>
</dbReference>
<dbReference type="GO" id="GO:0015833">
    <property type="term" value="P:peptide transport"/>
    <property type="evidence" value="ECO:0007669"/>
    <property type="project" value="TreeGrafter"/>
</dbReference>
<feature type="domain" description="Solute-binding protein family 5" evidence="6">
    <location>
        <begin position="102"/>
        <end position="451"/>
    </location>
</feature>
<evidence type="ECO:0000313" key="7">
    <source>
        <dbReference type="EMBL" id="MUG70036.1"/>
    </source>
</evidence>
<feature type="region of interest" description="Disordered" evidence="4">
    <location>
        <begin position="35"/>
        <end position="54"/>
    </location>
</feature>
<accession>A0A7X2Z9K7</accession>
<proteinExistence type="inferred from homology"/>
<feature type="signal peptide" evidence="5">
    <location>
        <begin position="1"/>
        <end position="30"/>
    </location>
</feature>
<dbReference type="PANTHER" id="PTHR30290">
    <property type="entry name" value="PERIPLASMIC BINDING COMPONENT OF ABC TRANSPORTER"/>
    <property type="match status" value="1"/>
</dbReference>
<dbReference type="Proteomes" id="UP000450917">
    <property type="component" value="Unassembled WGS sequence"/>
</dbReference>
<keyword evidence="3 5" id="KW-0732">Signal</keyword>
<feature type="compositionally biased region" description="Low complexity" evidence="4">
    <location>
        <begin position="40"/>
        <end position="54"/>
    </location>
</feature>
<evidence type="ECO:0000256" key="4">
    <source>
        <dbReference type="SAM" id="MobiDB-lite"/>
    </source>
</evidence>
<sequence length="537" mass="59002">MRKKSGMAKLLYLSVALCLLFSVIISGCDASDNSDKDAKATNAPANSANPAATGPTPGGTVKFIMSSTATNIGFPATDAASFTLYYNRPALESLGRYDGTGKMTPFLAESWQSDSKAKTITFKIKQGIKFQDGTDFNAEAVKWNIEQYVAAKRPEVKGIQSIQVIDASTVQLNLASWDIGLLDSIAYFVLMVSPAAVEKNGKDWAVSHPVGTGPFNFVSWEKDVSIKFKKNENYWQKGKPYLDAIEYSFIYDLNTAGNVFKSGGADVITQMTAETTLELEKLGKSTMQNNAKIYGRIGLGLMFDSGNPNSPLKELKVRQAVMHAVDTKAIIKSVLRGLAEETNQYYDSTAQFYNPDVKGYPYDPEKAKQLLAEAGYANGFKTKITTIPSYENLVTAVQSYLAKVGIDVQVVTMDVSKLIALTAGTWDGMTVYIRTLQPNAPTLIYRNFGQDAAYFSKNIIHPESLNKLLKDAIDAPDAEASRKAVLDMQKVLHDDHAMYFPMASPISSIFMNPKVQNLGMFKTNGYDWAPEDVWVQK</sequence>
<reference evidence="7 8" key="1">
    <citation type="submission" date="2019-11" db="EMBL/GenBank/DDBJ databases">
        <title>Draft genome sequences of five Paenibacillus species of dairy origin.</title>
        <authorList>
            <person name="Olajide A.M."/>
            <person name="Chen S."/>
            <person name="Lapointe G."/>
        </authorList>
    </citation>
    <scope>NUCLEOTIDE SEQUENCE [LARGE SCALE GENOMIC DNA]</scope>
    <source>
        <strain evidence="7 8">2CS3</strain>
    </source>
</reference>
<gene>
    <name evidence="7" type="ORF">GNP93_05020</name>
</gene>
<dbReference type="SUPFAM" id="SSF53850">
    <property type="entry name" value="Periplasmic binding protein-like II"/>
    <property type="match status" value="1"/>
</dbReference>
<evidence type="ECO:0000259" key="6">
    <source>
        <dbReference type="Pfam" id="PF00496"/>
    </source>
</evidence>
<dbReference type="Gene3D" id="3.40.190.10">
    <property type="entry name" value="Periplasmic binding protein-like II"/>
    <property type="match status" value="1"/>
</dbReference>
<evidence type="ECO:0000256" key="1">
    <source>
        <dbReference type="ARBA" id="ARBA00005695"/>
    </source>
</evidence>
<dbReference type="GO" id="GO:0043190">
    <property type="term" value="C:ATP-binding cassette (ABC) transporter complex"/>
    <property type="evidence" value="ECO:0007669"/>
    <property type="project" value="InterPro"/>
</dbReference>